<feature type="region of interest" description="Disordered" evidence="6">
    <location>
        <begin position="176"/>
        <end position="243"/>
    </location>
</feature>
<dbReference type="OrthoDB" id="19923at2759"/>
<accession>A0A9W8EBJ3</accession>
<feature type="compositionally biased region" description="Polar residues" evidence="6">
    <location>
        <begin position="1194"/>
        <end position="1211"/>
    </location>
</feature>
<dbReference type="PANTHER" id="PTHR46075">
    <property type="entry name" value="CHIMERIN FAMILY MEMBER"/>
    <property type="match status" value="1"/>
</dbReference>
<evidence type="ECO:0000256" key="5">
    <source>
        <dbReference type="SAM" id="Coils"/>
    </source>
</evidence>
<dbReference type="EMBL" id="JANBQB010000432">
    <property type="protein sequence ID" value="KAJ1976431.1"/>
    <property type="molecule type" value="Genomic_DNA"/>
</dbReference>
<feature type="compositionally biased region" description="Low complexity" evidence="6">
    <location>
        <begin position="1398"/>
        <end position="1409"/>
    </location>
</feature>
<feature type="domain" description="LIM zinc-binding" evidence="7">
    <location>
        <begin position="14"/>
        <end position="76"/>
    </location>
</feature>
<dbReference type="GO" id="GO:0007165">
    <property type="term" value="P:signal transduction"/>
    <property type="evidence" value="ECO:0007669"/>
    <property type="project" value="InterPro"/>
</dbReference>
<dbReference type="PROSITE" id="PS00478">
    <property type="entry name" value="LIM_DOMAIN_1"/>
    <property type="match status" value="2"/>
</dbReference>
<dbReference type="SMART" id="SM00324">
    <property type="entry name" value="RhoGAP"/>
    <property type="match status" value="1"/>
</dbReference>
<feature type="region of interest" description="Disordered" evidence="6">
    <location>
        <begin position="134"/>
        <end position="163"/>
    </location>
</feature>
<feature type="domain" description="Rho-GAP" evidence="9">
    <location>
        <begin position="908"/>
        <end position="1110"/>
    </location>
</feature>
<dbReference type="Gene3D" id="1.10.555.10">
    <property type="entry name" value="Rho GTPase activation protein"/>
    <property type="match status" value="1"/>
</dbReference>
<feature type="compositionally biased region" description="Polar residues" evidence="6">
    <location>
        <begin position="548"/>
        <end position="558"/>
    </location>
</feature>
<dbReference type="InterPro" id="IPR002219">
    <property type="entry name" value="PKC_DAG/PE"/>
</dbReference>
<feature type="compositionally biased region" description="Polar residues" evidence="6">
    <location>
        <begin position="773"/>
        <end position="790"/>
    </location>
</feature>
<evidence type="ECO:0000256" key="2">
    <source>
        <dbReference type="ARBA" id="ARBA00022723"/>
    </source>
</evidence>
<feature type="domain" description="Phorbol-ester/DAG-type" evidence="8">
    <location>
        <begin position="809"/>
        <end position="859"/>
    </location>
</feature>
<proteinExistence type="predicted"/>
<evidence type="ECO:0000259" key="7">
    <source>
        <dbReference type="PROSITE" id="PS50023"/>
    </source>
</evidence>
<dbReference type="SMART" id="SM00109">
    <property type="entry name" value="C1"/>
    <property type="match status" value="1"/>
</dbReference>
<keyword evidence="5" id="KW-0175">Coiled coil</keyword>
<dbReference type="Proteomes" id="UP001151582">
    <property type="component" value="Unassembled WGS sequence"/>
</dbReference>
<evidence type="ECO:0000256" key="4">
    <source>
        <dbReference type="PROSITE-ProRule" id="PRU00125"/>
    </source>
</evidence>
<evidence type="ECO:0000256" key="1">
    <source>
        <dbReference type="ARBA" id="ARBA00022468"/>
    </source>
</evidence>
<feature type="compositionally biased region" description="Polar residues" evidence="6">
    <location>
        <begin position="203"/>
        <end position="221"/>
    </location>
</feature>
<dbReference type="CDD" id="cd08368">
    <property type="entry name" value="LIM"/>
    <property type="match status" value="1"/>
</dbReference>
<feature type="region of interest" description="Disordered" evidence="6">
    <location>
        <begin position="529"/>
        <end position="558"/>
    </location>
</feature>
<dbReference type="CDD" id="cd09394">
    <property type="entry name" value="LIM1_Rga"/>
    <property type="match status" value="1"/>
</dbReference>
<dbReference type="PROSITE" id="PS00479">
    <property type="entry name" value="ZF_DAG_PE_1"/>
    <property type="match status" value="1"/>
</dbReference>
<dbReference type="PROSITE" id="PS50081">
    <property type="entry name" value="ZF_DAG_PE_2"/>
    <property type="match status" value="1"/>
</dbReference>
<feature type="region of interest" description="Disordered" evidence="6">
    <location>
        <begin position="1129"/>
        <end position="1148"/>
    </location>
</feature>
<dbReference type="PANTHER" id="PTHR46075:SF2">
    <property type="entry name" value="RHO GTPASE ACTIVATING PROTEIN AT 5A, ISOFORM A"/>
    <property type="match status" value="1"/>
</dbReference>
<comment type="caution">
    <text evidence="10">The sequence shown here is derived from an EMBL/GenBank/DDBJ whole genome shotgun (WGS) entry which is preliminary data.</text>
</comment>
<dbReference type="Gene3D" id="3.30.60.20">
    <property type="match status" value="1"/>
</dbReference>
<dbReference type="InterPro" id="IPR051854">
    <property type="entry name" value="Rho-type_GAP"/>
</dbReference>
<dbReference type="PROSITE" id="PS50023">
    <property type="entry name" value="LIM_DOMAIN_2"/>
    <property type="match status" value="1"/>
</dbReference>
<feature type="region of interest" description="Disordered" evidence="6">
    <location>
        <begin position="773"/>
        <end position="808"/>
    </location>
</feature>
<evidence type="ECO:0000313" key="11">
    <source>
        <dbReference type="Proteomes" id="UP001151582"/>
    </source>
</evidence>
<dbReference type="InterPro" id="IPR001781">
    <property type="entry name" value="Znf_LIM"/>
</dbReference>
<dbReference type="Pfam" id="PF00130">
    <property type="entry name" value="C1_1"/>
    <property type="match status" value="1"/>
</dbReference>
<feature type="compositionally biased region" description="Low complexity" evidence="6">
    <location>
        <begin position="228"/>
        <end position="241"/>
    </location>
</feature>
<evidence type="ECO:0000256" key="3">
    <source>
        <dbReference type="ARBA" id="ARBA00022833"/>
    </source>
</evidence>
<keyword evidence="1" id="KW-0343">GTPase activation</keyword>
<dbReference type="GO" id="GO:0005096">
    <property type="term" value="F:GTPase activator activity"/>
    <property type="evidence" value="ECO:0007669"/>
    <property type="project" value="UniProtKB-KW"/>
</dbReference>
<reference evidence="10" key="1">
    <citation type="submission" date="2022-07" db="EMBL/GenBank/DDBJ databases">
        <title>Phylogenomic reconstructions and comparative analyses of Kickxellomycotina fungi.</title>
        <authorList>
            <person name="Reynolds N.K."/>
            <person name="Stajich J.E."/>
            <person name="Barry K."/>
            <person name="Grigoriev I.V."/>
            <person name="Crous P."/>
            <person name="Smith M.E."/>
        </authorList>
    </citation>
    <scope>NUCLEOTIDE SEQUENCE</scope>
    <source>
        <strain evidence="10">RSA 567</strain>
    </source>
</reference>
<evidence type="ECO:0000313" key="10">
    <source>
        <dbReference type="EMBL" id="KAJ1976431.1"/>
    </source>
</evidence>
<dbReference type="PROSITE" id="PS50238">
    <property type="entry name" value="RHOGAP"/>
    <property type="match status" value="1"/>
</dbReference>
<sequence length="1425" mass="152518">MTAHIPSDSDDQPAVCSGCKELIDEGSVVSFGDGIWHIDCFRCSKCKNLIEGDANLLLLADGSPLCQNCSYTCSICQRAILDEAIVTGDDSYHFECFRCSVCHNQIQGSCFAKTTQGIFCMTCFRERKARKKAARKKARDGLQTEKSLPAIPVDPASMTPHPNSAIEEARQKLEANSYRPPASGAALAPKPSPTMPSVDARRSISTSDDAQSQPVTPQSATLPRAGEAIPSANVAPAVPSPTGLDRSSLATALLGGSTKPTVPSPAPVVQVSLLPQFNFDPTRRDSFEQLTKMFARASLMPVPREIQSLDSNAPKIPELPLMQATGRGQPITNGEAMDPVLPNGHKDGPDWLQTATRMELQYELVYTQQRLLAVEANCKTLKFQYDQAEQSMARLQQEIKAKADAHRQTDSGLQRLQVEYEQLRYRYLDATNTRLPATEASTQAKRLSDATSTVSTLQNQVQALRDTVSRLEREKSEWQRSHSASMTDLASLRSDSDLKRVSINSNGSGNVMIPPSSTGTMADLEMRRRRSTSSTMPNVLGADGRPSLTPTMGSVTSSKSTLVGNAAQGSELHTRNAPLDAQPLSPRFPQSGTLGSGLVPRGSPHMGHPTPSLSATSAGGGHGEGEAIQKVITKKFKWKGAAVFGKKKSATDTAPVDAAAGDEHAKVAGIQISRPFNPTNASGNPVVSRPAIPNPMAHKGEPDTLDAASAGYVDYNNASSPARARHAAVAAAAAAAAAASHDGSSTLHRNISGPRPLPKFITPQEAVAIDKSLPTNASPQPVSTSQTPANNHPPVGVHPPSSKAGSLRQHMFQQQAFLRPVKCDLCADKIWNIQVKDLRCTICNYNSHAKCLLHVPPNCPGADYASNHVPLSGNTLYLHQNGILASGANQGNAGSSTNDSGQDSMFGQPLLKQLGVEQREVPWIVQACIYGVESNGMRLEGVYRKSGPVSDVRALHQQIVQIASTGGHRSGHPKATPQLRCETEDDVTTLTSILKQYLRDLPEPLLTFDAYPKFIEAIHLPDLEARCKAVQPILHQLPHGHQTTMRFLMKHWLHVHRSAAHNKMPSKNLAVVLGPNLMRTRANDTGTEFKDMSAKNSVVELLISQADRFWPSESALGTASQAEQYAGTLFSRDNATKPPRSSASSMLMRRASTDVVSMSLLGAGRLDGSVSGLGSPVSPVGPSVHRSDSRSAHRLSTTSLNQVPAESTVTQGLDLPRNHRLALGSRPTPLETRSHHSGYPMPKPVGPTAVAGDPVFQSSDSSSPGVSPLSSSENSNFLQTSLAAESHLDHYNIDGARPGPSDHKPYSNPYVSPFHFPHSASHYMAYGKLNGPAASGHHGPTAQSPRPIPTSHSSTNLHSHGHSPGFTPAAAMGSPDHRPYGGAQHHQYPGGYAPKPAPSSNPSHPTPSSNVLSPTFGPKRSYNRH</sequence>
<keyword evidence="11" id="KW-1185">Reference proteome</keyword>
<feature type="compositionally biased region" description="Low complexity" evidence="6">
    <location>
        <begin position="1168"/>
        <end position="1184"/>
    </location>
</feature>
<dbReference type="CDD" id="cd00159">
    <property type="entry name" value="RhoGAP"/>
    <property type="match status" value="1"/>
</dbReference>
<protein>
    <submittedName>
        <fullName evidence="10">Rho-type gtpase-activating protein</fullName>
    </submittedName>
</protein>
<evidence type="ECO:0000259" key="8">
    <source>
        <dbReference type="PROSITE" id="PS50081"/>
    </source>
</evidence>
<name>A0A9W8EBJ3_9FUNG</name>
<feature type="compositionally biased region" description="Low complexity" evidence="6">
    <location>
        <begin position="1258"/>
        <end position="1275"/>
    </location>
</feature>
<feature type="region of interest" description="Disordered" evidence="6">
    <location>
        <begin position="1167"/>
        <end position="1277"/>
    </location>
</feature>
<dbReference type="CDD" id="cd20824">
    <property type="entry name" value="C1_SpBZZ1-like"/>
    <property type="match status" value="1"/>
</dbReference>
<dbReference type="SMART" id="SM00132">
    <property type="entry name" value="LIM"/>
    <property type="match status" value="2"/>
</dbReference>
<keyword evidence="4" id="KW-0440">LIM domain</keyword>
<keyword evidence="3 4" id="KW-0862">Zinc</keyword>
<dbReference type="InterPro" id="IPR008936">
    <property type="entry name" value="Rho_GTPase_activation_prot"/>
</dbReference>
<feature type="region of interest" description="Disordered" evidence="6">
    <location>
        <begin position="580"/>
        <end position="623"/>
    </location>
</feature>
<feature type="coiled-coil region" evidence="5">
    <location>
        <begin position="378"/>
        <end position="481"/>
    </location>
</feature>
<dbReference type="Pfam" id="PF00412">
    <property type="entry name" value="LIM"/>
    <property type="match status" value="2"/>
</dbReference>
<gene>
    <name evidence="10" type="primary">RGA2</name>
    <name evidence="10" type="ORF">H4R34_003981</name>
</gene>
<evidence type="ECO:0000256" key="6">
    <source>
        <dbReference type="SAM" id="MobiDB-lite"/>
    </source>
</evidence>
<dbReference type="InterPro" id="IPR046349">
    <property type="entry name" value="C1-like_sf"/>
</dbReference>
<dbReference type="Pfam" id="PF00620">
    <property type="entry name" value="RhoGAP"/>
    <property type="match status" value="1"/>
</dbReference>
<dbReference type="SUPFAM" id="SSF57889">
    <property type="entry name" value="Cysteine-rich domain"/>
    <property type="match status" value="1"/>
</dbReference>
<keyword evidence="2 4" id="KW-0479">Metal-binding</keyword>
<dbReference type="InterPro" id="IPR000198">
    <property type="entry name" value="RhoGAP_dom"/>
</dbReference>
<feature type="region of interest" description="Disordered" evidence="6">
    <location>
        <begin position="1331"/>
        <end position="1425"/>
    </location>
</feature>
<dbReference type="GO" id="GO:0046872">
    <property type="term" value="F:metal ion binding"/>
    <property type="evidence" value="ECO:0007669"/>
    <property type="project" value="UniProtKB-KW"/>
</dbReference>
<dbReference type="Gene3D" id="2.10.110.10">
    <property type="entry name" value="Cysteine Rich Protein"/>
    <property type="match status" value="2"/>
</dbReference>
<organism evidence="10 11">
    <name type="scientific">Dimargaris verticillata</name>
    <dbReference type="NCBI Taxonomy" id="2761393"/>
    <lineage>
        <taxon>Eukaryota</taxon>
        <taxon>Fungi</taxon>
        <taxon>Fungi incertae sedis</taxon>
        <taxon>Zoopagomycota</taxon>
        <taxon>Kickxellomycotina</taxon>
        <taxon>Dimargaritomycetes</taxon>
        <taxon>Dimargaritales</taxon>
        <taxon>Dimargaritaceae</taxon>
        <taxon>Dimargaris</taxon>
    </lineage>
</organism>
<dbReference type="SUPFAM" id="SSF48350">
    <property type="entry name" value="GTPase activation domain, GAP"/>
    <property type="match status" value="1"/>
</dbReference>
<evidence type="ECO:0000259" key="9">
    <source>
        <dbReference type="PROSITE" id="PS50238"/>
    </source>
</evidence>